<evidence type="ECO:0000313" key="1">
    <source>
        <dbReference type="EMBL" id="OGG93086.1"/>
    </source>
</evidence>
<accession>A0A1F6G4N9</accession>
<dbReference type="STRING" id="1817772.A2527_14260"/>
<dbReference type="AlphaFoldDB" id="A0A1F6G4N9"/>
<name>A0A1F6G4N9_9PROT</name>
<sequence>MGGTIDDLNARLDRIEAKIGKLVEALPLLSALADSTERQTATKNQQKNVLAQARAFVKNSKKPDAPL</sequence>
<reference evidence="1 2" key="1">
    <citation type="journal article" date="2016" name="Nat. Commun.">
        <title>Thousands of microbial genomes shed light on interconnected biogeochemical processes in an aquifer system.</title>
        <authorList>
            <person name="Anantharaman K."/>
            <person name="Brown C.T."/>
            <person name="Hug L.A."/>
            <person name="Sharon I."/>
            <person name="Castelle C.J."/>
            <person name="Probst A.J."/>
            <person name="Thomas B.C."/>
            <person name="Singh A."/>
            <person name="Wilkins M.J."/>
            <person name="Karaoz U."/>
            <person name="Brodie E.L."/>
            <person name="Williams K.H."/>
            <person name="Hubbard S.S."/>
            <person name="Banfield J.F."/>
        </authorList>
    </citation>
    <scope>NUCLEOTIDE SEQUENCE [LARGE SCALE GENOMIC DNA]</scope>
</reference>
<comment type="caution">
    <text evidence="1">The sequence shown here is derived from an EMBL/GenBank/DDBJ whole genome shotgun (WGS) entry which is preliminary data.</text>
</comment>
<gene>
    <name evidence="1" type="ORF">A2527_14260</name>
</gene>
<protein>
    <submittedName>
        <fullName evidence="1">Uncharacterized protein</fullName>
    </submittedName>
</protein>
<dbReference type="Proteomes" id="UP000178449">
    <property type="component" value="Unassembled WGS sequence"/>
</dbReference>
<dbReference type="EMBL" id="MFNE01000053">
    <property type="protein sequence ID" value="OGG93086.1"/>
    <property type="molecule type" value="Genomic_DNA"/>
</dbReference>
<organism evidence="1 2">
    <name type="scientific">Candidatus Lambdaproteobacteria bacterium RIFOXYD2_FULL_50_16</name>
    <dbReference type="NCBI Taxonomy" id="1817772"/>
    <lineage>
        <taxon>Bacteria</taxon>
        <taxon>Pseudomonadati</taxon>
        <taxon>Pseudomonadota</taxon>
        <taxon>Candidatus Lambdaproteobacteria</taxon>
    </lineage>
</organism>
<evidence type="ECO:0000313" key="2">
    <source>
        <dbReference type="Proteomes" id="UP000178449"/>
    </source>
</evidence>
<proteinExistence type="predicted"/>